<dbReference type="OrthoDB" id="9962582at2"/>
<dbReference type="RefSeq" id="WP_134340382.1">
    <property type="nucleotide sequence ID" value="NZ_SOPW01000010.1"/>
</dbReference>
<keyword evidence="1" id="KW-0812">Transmembrane</keyword>
<proteinExistence type="predicted"/>
<keyword evidence="1" id="KW-1133">Transmembrane helix</keyword>
<dbReference type="Proteomes" id="UP000297975">
    <property type="component" value="Unassembled WGS sequence"/>
</dbReference>
<keyword evidence="3" id="KW-1185">Reference proteome</keyword>
<feature type="transmembrane region" description="Helical" evidence="1">
    <location>
        <begin position="59"/>
        <end position="77"/>
    </location>
</feature>
<sequence length="78" mass="8593">MFKILEVAIGAIALILFGLHYLSDAFYLPNTYIFLIIAALMIASGLAARQEGKKTYSNIYLVLGSLSCVIFIFEIMGL</sequence>
<evidence type="ECO:0000313" key="3">
    <source>
        <dbReference type="Proteomes" id="UP000297975"/>
    </source>
</evidence>
<protein>
    <recommendedName>
        <fullName evidence="4">DUF3953 domain-containing protein</fullName>
    </recommendedName>
</protein>
<evidence type="ECO:0008006" key="4">
    <source>
        <dbReference type="Google" id="ProtNLM"/>
    </source>
</evidence>
<keyword evidence="1" id="KW-0472">Membrane</keyword>
<comment type="caution">
    <text evidence="2">The sequence shown here is derived from an EMBL/GenBank/DDBJ whole genome shotgun (WGS) entry which is preliminary data.</text>
</comment>
<feature type="transmembrane region" description="Helical" evidence="1">
    <location>
        <begin position="29"/>
        <end position="47"/>
    </location>
</feature>
<dbReference type="EMBL" id="SOPW01000010">
    <property type="protein sequence ID" value="TFB19584.1"/>
    <property type="molecule type" value="Genomic_DNA"/>
</dbReference>
<accession>A0A4Y8IJW1</accession>
<reference evidence="2 3" key="1">
    <citation type="submission" date="2019-03" db="EMBL/GenBank/DDBJ databases">
        <authorList>
            <person name="He R.-H."/>
        </authorList>
    </citation>
    <scope>NUCLEOTIDE SEQUENCE [LARGE SCALE GENOMIC DNA]</scope>
    <source>
        <strain evidence="3">SH 714</strain>
    </source>
</reference>
<evidence type="ECO:0000313" key="2">
    <source>
        <dbReference type="EMBL" id="TFB19584.1"/>
    </source>
</evidence>
<organism evidence="2 3">
    <name type="scientific">Filobacillus milosensis</name>
    <dbReference type="NCBI Taxonomy" id="94137"/>
    <lineage>
        <taxon>Bacteria</taxon>
        <taxon>Bacillati</taxon>
        <taxon>Bacillota</taxon>
        <taxon>Bacilli</taxon>
        <taxon>Bacillales</taxon>
        <taxon>Bacillaceae</taxon>
        <taxon>Filobacillus</taxon>
    </lineage>
</organism>
<dbReference type="AlphaFoldDB" id="A0A4Y8IJW1"/>
<gene>
    <name evidence="2" type="ORF">E3U55_10515</name>
</gene>
<evidence type="ECO:0000256" key="1">
    <source>
        <dbReference type="SAM" id="Phobius"/>
    </source>
</evidence>
<feature type="transmembrane region" description="Helical" evidence="1">
    <location>
        <begin position="7"/>
        <end position="23"/>
    </location>
</feature>
<name>A0A4Y8IJW1_9BACI</name>